<reference evidence="1 2" key="1">
    <citation type="submission" date="2014-11" db="EMBL/GenBank/DDBJ databases">
        <title>Draft Genome Sequence of Vibrio piscirenalis strains CECT 8603T and CECT 8604, two marine Gammaproteobacterium isolated from cultured gilthead sea bream (Sparus aurata).</title>
        <authorList>
            <person name="Arahal D.R."/>
            <person name="Rodrigo-Torres L."/>
            <person name="Lucena T."/>
            <person name="Pujalte M.J."/>
        </authorList>
    </citation>
    <scope>NUCLEOTIDE SEQUENCE [LARGE SCALE GENOMIC DNA]</scope>
    <source>
        <strain evidence="1 2">DCR 1-4-2</strain>
    </source>
</reference>
<sequence length="279" mass="31927">MKFAKYWKKREVNVDGKLFGREKLSIWGASNESEEDASEHASRRLSSMAAFLNGDLSKSAEYEYWMGFVREEILEEVSGESGEAIAIISRNAYGASILNTNNIVFGDIDIQPVRFLDQILSKFGKKKKDKNYVLKIIETYQKNHPTLSFRVYETHSGIRFILTNKQCSPGDVFVKNLFKDLNVDPLYSRLCLKQDCFRARLTPKPWRIGITRPNSDFPRSSDIDEQTFLLWLREYQSASRQYTTTKYLASFGVAKASLEAQKIIAIHDGYNTKASKALA</sequence>
<comment type="caution">
    <text evidence="1">The sequence shown here is derived from an EMBL/GenBank/DDBJ whole genome shotgun (WGS) entry which is preliminary data.</text>
</comment>
<keyword evidence="2" id="KW-1185">Reference proteome</keyword>
<name>A0A0C2NRD0_9VIBR</name>
<dbReference type="EMBL" id="JTKH01000024">
    <property type="protein sequence ID" value="KII76732.1"/>
    <property type="molecule type" value="Genomic_DNA"/>
</dbReference>
<evidence type="ECO:0000313" key="1">
    <source>
        <dbReference type="EMBL" id="KII76732.1"/>
    </source>
</evidence>
<gene>
    <name evidence="1" type="ORF">OJ16_14275</name>
</gene>
<proteinExistence type="predicted"/>
<dbReference type="OrthoDB" id="877274at2"/>
<dbReference type="Proteomes" id="UP000031672">
    <property type="component" value="Unassembled WGS sequence"/>
</dbReference>
<accession>A0A0C2NRD0</accession>
<protein>
    <submittedName>
        <fullName evidence="1">Uncharacterized protein</fullName>
    </submittedName>
</protein>
<dbReference type="RefSeq" id="WP_040992704.1">
    <property type="nucleotide sequence ID" value="NZ_JTKH01000024.1"/>
</dbReference>
<accession>A0A0C2NYH0</accession>
<organism evidence="1 2">
    <name type="scientific">Vibrio renipiscarius</name>
    <dbReference type="NCBI Taxonomy" id="1461322"/>
    <lineage>
        <taxon>Bacteria</taxon>
        <taxon>Pseudomonadati</taxon>
        <taxon>Pseudomonadota</taxon>
        <taxon>Gammaproteobacteria</taxon>
        <taxon>Vibrionales</taxon>
        <taxon>Vibrionaceae</taxon>
        <taxon>Vibrio</taxon>
    </lineage>
</organism>
<dbReference type="AlphaFoldDB" id="A0A0C2NRD0"/>
<evidence type="ECO:0000313" key="2">
    <source>
        <dbReference type="Proteomes" id="UP000031672"/>
    </source>
</evidence>